<evidence type="ECO:0000256" key="9">
    <source>
        <dbReference type="PIRSR" id="PIRSR000362-1"/>
    </source>
</evidence>
<dbReference type="EMBL" id="AAYY01000004">
    <property type="protein sequence ID" value="EDP44122.1"/>
    <property type="molecule type" value="Genomic_DNA"/>
</dbReference>
<proteinExistence type="inferred from homology"/>
<dbReference type="EC" id="1.18.1.6" evidence="8"/>
<organism evidence="12 13">
    <name type="scientific">Malassezia globosa (strain ATCC MYA-4612 / CBS 7966)</name>
    <name type="common">Dandruff-associated fungus</name>
    <dbReference type="NCBI Taxonomy" id="425265"/>
    <lineage>
        <taxon>Eukaryota</taxon>
        <taxon>Fungi</taxon>
        <taxon>Dikarya</taxon>
        <taxon>Basidiomycota</taxon>
        <taxon>Ustilaginomycotina</taxon>
        <taxon>Malasseziomycetes</taxon>
        <taxon>Malasseziales</taxon>
        <taxon>Malasseziaceae</taxon>
        <taxon>Malassezia</taxon>
    </lineage>
</organism>
<keyword evidence="4 8" id="KW-0274">FAD</keyword>
<dbReference type="FunCoup" id="A8PXT2">
    <property type="interactions" value="353"/>
</dbReference>
<dbReference type="InterPro" id="IPR021163">
    <property type="entry name" value="Ferredox_Rdtase_adrenod"/>
</dbReference>
<reference evidence="12 13" key="1">
    <citation type="journal article" date="2007" name="Proc. Natl. Acad. Sci. U.S.A.">
        <title>Dandruff-associated Malassezia genomes reveal convergent and divergent virulence traits shared with plant and human fungal pathogens.</title>
        <authorList>
            <person name="Xu J."/>
            <person name="Saunders C.W."/>
            <person name="Hu P."/>
            <person name="Grant R.A."/>
            <person name="Boekhout T."/>
            <person name="Kuramae E.E."/>
            <person name="Kronstad J.W."/>
            <person name="Deangelis Y.M."/>
            <person name="Reeder N.L."/>
            <person name="Johnstone K.R."/>
            <person name="Leland M."/>
            <person name="Fieno A.M."/>
            <person name="Begley W.M."/>
            <person name="Sun Y."/>
            <person name="Lacey M.P."/>
            <person name="Chaudhary T."/>
            <person name="Keough T."/>
            <person name="Chu L."/>
            <person name="Sears R."/>
            <person name="Yuan B."/>
            <person name="Dawson T.L.Jr."/>
        </authorList>
    </citation>
    <scope>NUCLEOTIDE SEQUENCE [LARGE SCALE GENOMIC DNA]</scope>
    <source>
        <strain evidence="13">ATCC MYA-4612 / CBS 7966</strain>
    </source>
</reference>
<dbReference type="PANTHER" id="PTHR48467">
    <property type="entry name" value="GLUTAMATE SYNTHASE 1 [NADH], CHLOROPLASTIC-LIKE"/>
    <property type="match status" value="1"/>
</dbReference>
<gene>
    <name evidence="12" type="ORF">MGL_1519</name>
</gene>
<dbReference type="GO" id="GO:0016491">
    <property type="term" value="F:oxidoreductase activity"/>
    <property type="evidence" value="ECO:0007669"/>
    <property type="project" value="UniProtKB-KW"/>
</dbReference>
<dbReference type="Gene3D" id="3.50.50.60">
    <property type="entry name" value="FAD/NAD(P)-binding domain"/>
    <property type="match status" value="1"/>
</dbReference>
<evidence type="ECO:0000256" key="2">
    <source>
        <dbReference type="ARBA" id="ARBA00008312"/>
    </source>
</evidence>
<protein>
    <recommendedName>
        <fullName evidence="8">NADPH:adrenodoxin oxidoreductase, mitochondrial</fullName>
        <ecNumber evidence="8">1.18.1.6</ecNumber>
    </recommendedName>
</protein>
<comment type="subcellular location">
    <subcellularLocation>
        <location evidence="8">Mitochondrion</location>
    </subcellularLocation>
</comment>
<evidence type="ECO:0000256" key="7">
    <source>
        <dbReference type="ARBA" id="ARBA00048933"/>
    </source>
</evidence>
<dbReference type="InParanoid" id="A8PXT2"/>
<evidence type="ECO:0000313" key="13">
    <source>
        <dbReference type="Proteomes" id="UP000008837"/>
    </source>
</evidence>
<keyword evidence="8" id="KW-0496">Mitochondrion</keyword>
<keyword evidence="3 8" id="KW-0285">Flavoprotein</keyword>
<feature type="binding site" evidence="10">
    <location>
        <begin position="245"/>
        <end position="246"/>
    </location>
    <ligand>
        <name>NADP(+)</name>
        <dbReference type="ChEBI" id="CHEBI:58349"/>
    </ligand>
</feature>
<feature type="binding site" evidence="9">
    <location>
        <position position="420"/>
    </location>
    <ligand>
        <name>FAD</name>
        <dbReference type="ChEBI" id="CHEBI:57692"/>
    </ligand>
</feature>
<keyword evidence="13" id="KW-1185">Reference proteome</keyword>
<evidence type="ECO:0000256" key="8">
    <source>
        <dbReference type="PIRNR" id="PIRNR000362"/>
    </source>
</evidence>
<feature type="binding site" evidence="9">
    <location>
        <position position="103"/>
    </location>
    <ligand>
        <name>FAD</name>
        <dbReference type="ChEBI" id="CHEBI:57692"/>
    </ligand>
</feature>
<comment type="cofactor">
    <cofactor evidence="1 8 9">
        <name>FAD</name>
        <dbReference type="ChEBI" id="CHEBI:57692"/>
    </cofactor>
</comment>
<dbReference type="STRING" id="425265.A8PXT2"/>
<dbReference type="InterPro" id="IPR036188">
    <property type="entry name" value="FAD/NAD-bd_sf"/>
</dbReference>
<feature type="binding site" evidence="9">
    <location>
        <begin position="427"/>
        <end position="429"/>
    </location>
    <ligand>
        <name>FAD</name>
        <dbReference type="ChEBI" id="CHEBI:57692"/>
    </ligand>
</feature>
<dbReference type="Gene3D" id="3.40.50.720">
    <property type="entry name" value="NAD(P)-binding Rossmann-like Domain"/>
    <property type="match status" value="1"/>
</dbReference>
<dbReference type="GO" id="GO:0005739">
    <property type="term" value="C:mitochondrion"/>
    <property type="evidence" value="ECO:0007669"/>
    <property type="project" value="UniProtKB-SubCell"/>
</dbReference>
<comment type="catalytic activity">
    <reaction evidence="7 8">
        <text>2 reduced [adrenodoxin] + NADP(+) + H(+) = 2 oxidized [adrenodoxin] + NADPH</text>
        <dbReference type="Rhea" id="RHEA:42312"/>
        <dbReference type="Rhea" id="RHEA-COMP:9998"/>
        <dbReference type="Rhea" id="RHEA-COMP:9999"/>
        <dbReference type="ChEBI" id="CHEBI:15378"/>
        <dbReference type="ChEBI" id="CHEBI:33737"/>
        <dbReference type="ChEBI" id="CHEBI:33738"/>
        <dbReference type="ChEBI" id="CHEBI:57783"/>
        <dbReference type="ChEBI" id="CHEBI:58349"/>
        <dbReference type="EC" id="1.18.1.6"/>
    </reaction>
</comment>
<dbReference type="KEGG" id="mgl:MGL_1519"/>
<evidence type="ECO:0000256" key="4">
    <source>
        <dbReference type="ARBA" id="ARBA00022827"/>
    </source>
</evidence>
<dbReference type="RefSeq" id="XP_001731336.1">
    <property type="nucleotide sequence ID" value="XM_001731284.1"/>
</dbReference>
<comment type="similarity">
    <text evidence="2 8">Belongs to the ferredoxin--NADP reductase type 1 family.</text>
</comment>
<feature type="binding site" evidence="9">
    <location>
        <position position="59"/>
    </location>
    <ligand>
        <name>FAD</name>
        <dbReference type="ChEBI" id="CHEBI:57692"/>
    </ligand>
</feature>
<evidence type="ECO:0000256" key="1">
    <source>
        <dbReference type="ARBA" id="ARBA00001974"/>
    </source>
</evidence>
<evidence type="ECO:0000259" key="11">
    <source>
        <dbReference type="Pfam" id="PF07992"/>
    </source>
</evidence>
<keyword evidence="6 8" id="KW-0560">Oxidoreductase</keyword>
<feature type="binding site" evidence="10">
    <location>
        <position position="257"/>
    </location>
    <ligand>
        <name>NADP(+)</name>
        <dbReference type="ChEBI" id="CHEBI:58349"/>
    </ligand>
</feature>
<feature type="binding site" evidence="10">
    <location>
        <position position="427"/>
    </location>
    <ligand>
        <name>NADP(+)</name>
        <dbReference type="ChEBI" id="CHEBI:58349"/>
    </ligand>
</feature>
<dbReference type="Proteomes" id="UP000008837">
    <property type="component" value="Unassembled WGS sequence"/>
</dbReference>
<dbReference type="InterPro" id="IPR023753">
    <property type="entry name" value="FAD/NAD-binding_dom"/>
</dbReference>
<dbReference type="VEuPathDB" id="FungiDB:MGL_1519"/>
<evidence type="ECO:0000256" key="3">
    <source>
        <dbReference type="ARBA" id="ARBA00022630"/>
    </source>
</evidence>
<dbReference type="PANTHER" id="PTHR48467:SF1">
    <property type="entry name" value="GLUTAMATE SYNTHASE 1 [NADH], CHLOROPLASTIC-LIKE"/>
    <property type="match status" value="1"/>
</dbReference>
<feature type="domain" description="FAD/NAD(P)-binding" evidence="11">
    <location>
        <begin position="20"/>
        <end position="211"/>
    </location>
</feature>
<dbReference type="PIRSF" id="PIRSF000362">
    <property type="entry name" value="FNR"/>
    <property type="match status" value="1"/>
</dbReference>
<feature type="binding site" evidence="9">
    <location>
        <position position="30"/>
    </location>
    <ligand>
        <name>FAD</name>
        <dbReference type="ChEBI" id="CHEBI:57692"/>
    </ligand>
</feature>
<sequence>MLASPTLRVAASLVANAPPMRVAIVGSGPSGFYAAARLLQSFDAKHGTGTDGTEIHMYERLPTPFGLVRYGVAPDHPEVRNVESKFDQVARDPRFSFFGNVRVTADDAPPPQSASTAQISLSSLAPFYTHVLFAYGASDARHLHVPGSSPGELEHVHTALDFVQWYNGHPDAHLPDAPFSKMSGSDIRHVSVIGAGNVAIDVARILLRQCKSTPLDASLQRTDAPESVLEQLRSWDVETVHLYARRSAAQLAFTNKELREMLNLPHVAFEPMNHETLDEALADVSRSSHTAYKRAMTRLLKQLQKGSVLPFDARHKPQWGIKLMHSPKEFTGSHGSKRVTHATWDLTEVRDGRAVSTGRTETTSTDLVLASVGYRSQPLAGSHGSFSVPFDSKQHIIPNERRRVVREDGSRIPGMYVSGWLATGPVGVIVSTMLDAFGVADDMLADWRQPDSLKHTLCASVGVNEAQLSVPTALHKQGKRIVSYSDWLRIDAAERERGLALGKPREKFLRVDEMLKVL</sequence>
<dbReference type="InterPro" id="IPR055275">
    <property type="entry name" value="Ferredox_Rdtase"/>
</dbReference>
<evidence type="ECO:0000313" key="12">
    <source>
        <dbReference type="EMBL" id="EDP44122.1"/>
    </source>
</evidence>
<comment type="caution">
    <text evidence="12">The sequence shown here is derived from an EMBL/GenBank/DDBJ whole genome shotgun (WGS) entry which is preliminary data.</text>
</comment>
<dbReference type="Pfam" id="PF07992">
    <property type="entry name" value="Pyr_redox_2"/>
    <property type="match status" value="1"/>
</dbReference>
<dbReference type="SUPFAM" id="SSF51971">
    <property type="entry name" value="Nucleotide-binding domain"/>
    <property type="match status" value="1"/>
</dbReference>
<feature type="binding site" evidence="9">
    <location>
        <position position="67"/>
    </location>
    <ligand>
        <name>FAD</name>
        <dbReference type="ChEBI" id="CHEBI:57692"/>
    </ligand>
</feature>
<name>A8PXT2_MALGO</name>
<dbReference type="PRINTS" id="PR00368">
    <property type="entry name" value="FADPNR"/>
</dbReference>
<evidence type="ECO:0000256" key="6">
    <source>
        <dbReference type="ARBA" id="ARBA00023002"/>
    </source>
</evidence>
<dbReference type="GeneID" id="5855643"/>
<dbReference type="AlphaFoldDB" id="A8PXT2"/>
<keyword evidence="5 8" id="KW-0521">NADP</keyword>
<dbReference type="OMA" id="RFNFIGN"/>
<evidence type="ECO:0000256" key="5">
    <source>
        <dbReference type="ARBA" id="ARBA00022857"/>
    </source>
</evidence>
<evidence type="ECO:0000256" key="10">
    <source>
        <dbReference type="PIRSR" id="PIRSR000362-2"/>
    </source>
</evidence>
<accession>A8PXT2</accession>
<dbReference type="OrthoDB" id="333024at2759"/>